<dbReference type="AlphaFoldDB" id="A0A8H3LP63"/>
<comment type="similarity">
    <text evidence="1">Belongs to the stanniocalcin family.</text>
</comment>
<feature type="chain" id="PRO_5034369147" evidence="5">
    <location>
        <begin position="28"/>
        <end position="278"/>
    </location>
</feature>
<gene>
    <name evidence="6" type="ORF">RCL2_001906400</name>
</gene>
<dbReference type="InterPro" id="IPR004978">
    <property type="entry name" value="Stanniocalcin"/>
</dbReference>
<evidence type="ECO:0000313" key="6">
    <source>
        <dbReference type="EMBL" id="GES92277.1"/>
    </source>
</evidence>
<evidence type="ECO:0000256" key="1">
    <source>
        <dbReference type="ARBA" id="ARBA00008693"/>
    </source>
</evidence>
<keyword evidence="5" id="KW-0732">Signal</keyword>
<dbReference type="GO" id="GO:0005615">
    <property type="term" value="C:extracellular space"/>
    <property type="evidence" value="ECO:0007669"/>
    <property type="project" value="TreeGrafter"/>
</dbReference>
<protein>
    <submittedName>
        <fullName evidence="6">Uncharacterized protein</fullName>
    </submittedName>
</protein>
<dbReference type="GO" id="GO:0005179">
    <property type="term" value="F:hormone activity"/>
    <property type="evidence" value="ECO:0007669"/>
    <property type="project" value="UniProtKB-KW"/>
</dbReference>
<dbReference type="OrthoDB" id="2251794at2759"/>
<name>A0A8H3LP63_9GLOM</name>
<comment type="caution">
    <text evidence="6">The sequence shown here is derived from an EMBL/GenBank/DDBJ whole genome shotgun (WGS) entry which is preliminary data.</text>
</comment>
<dbReference type="EMBL" id="BLAL01000215">
    <property type="protein sequence ID" value="GES92277.1"/>
    <property type="molecule type" value="Genomic_DNA"/>
</dbReference>
<sequence length="278" mass="30831">MYNIKMNYNFHLFLLNLLIFFISKAFADCYSDTGGCTCLTSDTVGGLKCGSELNNGCSSDSFSIFQCNPGGTKICRYGPCTYGCCATSDGNSYCCMDYACSGCKNVSKIPNPPQPQPPQPHNQTTDCNNPSPDSCNFYSDCLEKKFNCGPNGYPIGYGLKNCENFANEINLFSNDGKKWVLKTMLCLQNALVQIYNNNTATCSEIKDTAFRSHAKCYIESGVCSLPTEWWKLFEIIDIRDIVGSWEGILEVIQTAEGCAELYAWLIGAFCKKHHYCVP</sequence>
<evidence type="ECO:0000256" key="4">
    <source>
        <dbReference type="ARBA" id="ARBA00023157"/>
    </source>
</evidence>
<comment type="subunit">
    <text evidence="2">Homodimer; disulfide-linked.</text>
</comment>
<dbReference type="GO" id="GO:0006874">
    <property type="term" value="P:intracellular calcium ion homeostasis"/>
    <property type="evidence" value="ECO:0007669"/>
    <property type="project" value="TreeGrafter"/>
</dbReference>
<feature type="signal peptide" evidence="5">
    <location>
        <begin position="1"/>
        <end position="27"/>
    </location>
</feature>
<proteinExistence type="inferred from homology"/>
<dbReference type="Proteomes" id="UP000615446">
    <property type="component" value="Unassembled WGS sequence"/>
</dbReference>
<dbReference type="PANTHER" id="PTHR11245:SF6">
    <property type="entry name" value="DUF19 DOMAIN-CONTAINING PROTEIN"/>
    <property type="match status" value="1"/>
</dbReference>
<dbReference type="PANTHER" id="PTHR11245">
    <property type="entry name" value="STANNIOCALCIN"/>
    <property type="match status" value="1"/>
</dbReference>
<evidence type="ECO:0000256" key="5">
    <source>
        <dbReference type="SAM" id="SignalP"/>
    </source>
</evidence>
<accession>A0A8H3LP63</accession>
<keyword evidence="3" id="KW-0372">Hormone</keyword>
<evidence type="ECO:0000256" key="3">
    <source>
        <dbReference type="ARBA" id="ARBA00022702"/>
    </source>
</evidence>
<keyword evidence="4" id="KW-1015">Disulfide bond</keyword>
<organism evidence="6 7">
    <name type="scientific">Rhizophagus clarus</name>
    <dbReference type="NCBI Taxonomy" id="94130"/>
    <lineage>
        <taxon>Eukaryota</taxon>
        <taxon>Fungi</taxon>
        <taxon>Fungi incertae sedis</taxon>
        <taxon>Mucoromycota</taxon>
        <taxon>Glomeromycotina</taxon>
        <taxon>Glomeromycetes</taxon>
        <taxon>Glomerales</taxon>
        <taxon>Glomeraceae</taxon>
        <taxon>Rhizophagus</taxon>
    </lineage>
</organism>
<reference evidence="6" key="1">
    <citation type="submission" date="2019-10" db="EMBL/GenBank/DDBJ databases">
        <title>Conservation and host-specific expression of non-tandemly repeated heterogenous ribosome RNA gene in arbuscular mycorrhizal fungi.</title>
        <authorList>
            <person name="Maeda T."/>
            <person name="Kobayashi Y."/>
            <person name="Nakagawa T."/>
            <person name="Ezawa T."/>
            <person name="Yamaguchi K."/>
            <person name="Bino T."/>
            <person name="Nishimoto Y."/>
            <person name="Shigenobu S."/>
            <person name="Kawaguchi M."/>
        </authorList>
    </citation>
    <scope>NUCLEOTIDE SEQUENCE</scope>
    <source>
        <strain evidence="6">HR1</strain>
    </source>
</reference>
<dbReference type="Pfam" id="PF03298">
    <property type="entry name" value="Stanniocalcin"/>
    <property type="match status" value="1"/>
</dbReference>
<evidence type="ECO:0000313" key="7">
    <source>
        <dbReference type="Proteomes" id="UP000615446"/>
    </source>
</evidence>
<evidence type="ECO:0000256" key="2">
    <source>
        <dbReference type="ARBA" id="ARBA00011748"/>
    </source>
</evidence>